<keyword evidence="3" id="KW-1185">Reference proteome</keyword>
<dbReference type="CDD" id="cd12797">
    <property type="entry name" value="M23_peptidase"/>
    <property type="match status" value="1"/>
</dbReference>
<evidence type="ECO:0000313" key="2">
    <source>
        <dbReference type="EMBL" id="MBA4541385.1"/>
    </source>
</evidence>
<dbReference type="InterPro" id="IPR050570">
    <property type="entry name" value="Cell_wall_metabolism_enzyme"/>
</dbReference>
<dbReference type="InterPro" id="IPR011055">
    <property type="entry name" value="Dup_hybrid_motif"/>
</dbReference>
<dbReference type="Pfam" id="PF01551">
    <property type="entry name" value="Peptidase_M23"/>
    <property type="match status" value="1"/>
</dbReference>
<dbReference type="GO" id="GO:0004222">
    <property type="term" value="F:metalloendopeptidase activity"/>
    <property type="evidence" value="ECO:0007669"/>
    <property type="project" value="TreeGrafter"/>
</dbReference>
<dbReference type="RefSeq" id="WP_052153862.1">
    <property type="nucleotide sequence ID" value="NZ_JACEIP010000001.1"/>
</dbReference>
<dbReference type="Proteomes" id="UP000530514">
    <property type="component" value="Unassembled WGS sequence"/>
</dbReference>
<proteinExistence type="predicted"/>
<accession>A0A7W1X7B5</accession>
<sequence length="257" mass="29114">MYDWAQKHKKRREVKWQAIRQGRAPRSWAAKRKEWDPGQDLLSYDASPWNQTSGKGQARGKKGGRLRTQMLLTAALFILTLLVFRSQSPVLKPAEQWISGVMTHDFQFAGMENWFKRYLGGSPSILPAFSRSETDEKPREHRWHSPVFGKVVLPFDEQRKGIVIRTVAHARVAAADEGWVIFAGEKPGLGKTVIIQHEGGSETWYGQLAGIDVKPKDWVKKGQTIGSISETKGQPLLYFAVKQNDRFIDPASVIVFD</sequence>
<dbReference type="InterPro" id="IPR016047">
    <property type="entry name" value="M23ase_b-sheet_dom"/>
</dbReference>
<dbReference type="PANTHER" id="PTHR21666:SF274">
    <property type="entry name" value="STAGE IV SPORULATION PROTEIN FA"/>
    <property type="match status" value="1"/>
</dbReference>
<protein>
    <submittedName>
        <fullName evidence="2">M23 family metallopeptidase</fullName>
    </submittedName>
</protein>
<evidence type="ECO:0000313" key="3">
    <source>
        <dbReference type="Proteomes" id="UP000530514"/>
    </source>
</evidence>
<dbReference type="Gene3D" id="2.70.70.10">
    <property type="entry name" value="Glucose Permease (Domain IIA)"/>
    <property type="match status" value="1"/>
</dbReference>
<feature type="domain" description="M23ase beta-sheet core" evidence="1">
    <location>
        <begin position="159"/>
        <end position="250"/>
    </location>
</feature>
<reference evidence="2 3" key="1">
    <citation type="submission" date="2020-07" db="EMBL/GenBank/DDBJ databases">
        <authorList>
            <person name="Feng H."/>
        </authorList>
    </citation>
    <scope>NUCLEOTIDE SEQUENCE [LARGE SCALE GENOMIC DNA]</scope>
    <source>
        <strain evidence="3">s-11</strain>
    </source>
</reference>
<dbReference type="PANTHER" id="PTHR21666">
    <property type="entry name" value="PEPTIDASE-RELATED"/>
    <property type="match status" value="1"/>
</dbReference>
<evidence type="ECO:0000259" key="1">
    <source>
        <dbReference type="Pfam" id="PF01551"/>
    </source>
</evidence>
<dbReference type="SUPFAM" id="SSF51261">
    <property type="entry name" value="Duplicated hybrid motif"/>
    <property type="match status" value="1"/>
</dbReference>
<comment type="caution">
    <text evidence="2">The sequence shown here is derived from an EMBL/GenBank/DDBJ whole genome shotgun (WGS) entry which is preliminary data.</text>
</comment>
<gene>
    <name evidence="2" type="ORF">H1164_00465</name>
</gene>
<dbReference type="OrthoDB" id="2986589at2"/>
<dbReference type="EMBL" id="JACEIP010000001">
    <property type="protein sequence ID" value="MBA4541385.1"/>
    <property type="molecule type" value="Genomic_DNA"/>
</dbReference>
<organism evidence="2 3">
    <name type="scientific">Thermoactinomyces daqus</name>
    <dbReference type="NCBI Taxonomy" id="1329516"/>
    <lineage>
        <taxon>Bacteria</taxon>
        <taxon>Bacillati</taxon>
        <taxon>Bacillota</taxon>
        <taxon>Bacilli</taxon>
        <taxon>Bacillales</taxon>
        <taxon>Thermoactinomycetaceae</taxon>
        <taxon>Thermoactinomyces</taxon>
    </lineage>
</organism>
<dbReference type="AlphaFoldDB" id="A0A7W1X7B5"/>
<name>A0A7W1X7B5_9BACL</name>